<sequence>MLKRQIIPFLGALSLLNNSALASGSNKEFYLKTIAVLNKTSNIKTVDSDINFMLDQKSNPSSTLGIGIGYYTNSFSRVDLVFENSNINFATKGNDFQFVDDNIINSGNRSIKRTTNIQS</sequence>
<feature type="non-terminal residue" evidence="1">
    <location>
        <position position="119"/>
    </location>
</feature>
<name>A0A6J5KS51_9CAUD</name>
<proteinExistence type="predicted"/>
<reference evidence="1" key="1">
    <citation type="submission" date="2020-04" db="EMBL/GenBank/DDBJ databases">
        <authorList>
            <person name="Chiriac C."/>
            <person name="Salcher M."/>
            <person name="Ghai R."/>
            <person name="Kavagutti S V."/>
        </authorList>
    </citation>
    <scope>NUCLEOTIDE SEQUENCE</scope>
</reference>
<dbReference type="EMBL" id="LR796177">
    <property type="protein sequence ID" value="CAB4124076.1"/>
    <property type="molecule type" value="Genomic_DNA"/>
</dbReference>
<organism evidence="1">
    <name type="scientific">uncultured Caudovirales phage</name>
    <dbReference type="NCBI Taxonomy" id="2100421"/>
    <lineage>
        <taxon>Viruses</taxon>
        <taxon>Duplodnaviria</taxon>
        <taxon>Heunggongvirae</taxon>
        <taxon>Uroviricota</taxon>
        <taxon>Caudoviricetes</taxon>
        <taxon>Peduoviridae</taxon>
        <taxon>Maltschvirus</taxon>
        <taxon>Maltschvirus maltsch</taxon>
    </lineage>
</organism>
<gene>
    <name evidence="1" type="ORF">UFOVP51_1</name>
</gene>
<protein>
    <submittedName>
        <fullName evidence="1">Uncharacterized protein</fullName>
    </submittedName>
</protein>
<evidence type="ECO:0000313" key="1">
    <source>
        <dbReference type="EMBL" id="CAB4124076.1"/>
    </source>
</evidence>
<accession>A0A6J5KS51</accession>